<reference evidence="2 3" key="1">
    <citation type="submission" date="2017-10" db="EMBL/GenBank/DDBJ databases">
        <title>Bifidobacterium genomics.</title>
        <authorList>
            <person name="Lugli G.A."/>
            <person name="Milani C."/>
            <person name="Mancabelli L."/>
        </authorList>
    </citation>
    <scope>NUCLEOTIDE SEQUENCE [LARGE SCALE GENOMIC DNA]</scope>
    <source>
        <strain evidence="2 3">1524B</strain>
    </source>
</reference>
<sequence length="288" mass="32189">MDVCTTMRTDIYSGWEEKSSMYKKRRGLIRICALAFAVLAVGIFSACGGDNADAAKGASTVSSSIAGPAEKAAPSITARIEFLLDDAQQHPGSVSEQQQDILRRALDHDGVIPRGDYDAAWSRYQDCVVAKGYTKPVVEEFVDGLRSPLWHATSEGWSEEQHEKFIEDNGNCKQLEYLYVDEIYRANLGNPNQYTDMDTAVVDCLRRKNLVSNQYTLTQFKQEDAQYNDVATKNFATDRYDDSGEAASKFSFDLNDPATVTCFIANGKDYYFREDTSPIWNPLNTPTP</sequence>
<evidence type="ECO:0000256" key="1">
    <source>
        <dbReference type="SAM" id="Phobius"/>
    </source>
</evidence>
<comment type="caution">
    <text evidence="2">The sequence shown here is derived from an EMBL/GenBank/DDBJ whole genome shotgun (WGS) entry which is preliminary data.</text>
</comment>
<dbReference type="Proteomes" id="UP000233730">
    <property type="component" value="Unassembled WGS sequence"/>
</dbReference>
<keyword evidence="1" id="KW-0812">Transmembrane</keyword>
<evidence type="ECO:0000313" key="2">
    <source>
        <dbReference type="EMBL" id="PKU92643.1"/>
    </source>
</evidence>
<dbReference type="AlphaFoldDB" id="A0A2N3QLV9"/>
<protein>
    <submittedName>
        <fullName evidence="2">Uncharacterized protein</fullName>
    </submittedName>
</protein>
<accession>A0A2N3QLV9</accession>
<name>A0A2N3QLV9_9BIFI</name>
<keyword evidence="1" id="KW-0472">Membrane</keyword>
<organism evidence="2 3">
    <name type="scientific">Bifidobacterium pseudolongum subsp. globosum</name>
    <dbReference type="NCBI Taxonomy" id="1690"/>
    <lineage>
        <taxon>Bacteria</taxon>
        <taxon>Bacillati</taxon>
        <taxon>Actinomycetota</taxon>
        <taxon>Actinomycetes</taxon>
        <taxon>Bifidobacteriales</taxon>
        <taxon>Bifidobacteriaceae</taxon>
        <taxon>Bifidobacterium</taxon>
    </lineage>
</organism>
<proteinExistence type="predicted"/>
<feature type="transmembrane region" description="Helical" evidence="1">
    <location>
        <begin position="27"/>
        <end position="46"/>
    </location>
</feature>
<keyword evidence="1" id="KW-1133">Transmembrane helix</keyword>
<dbReference type="EMBL" id="PCGZ01000001">
    <property type="protein sequence ID" value="PKU92643.1"/>
    <property type="molecule type" value="Genomic_DNA"/>
</dbReference>
<evidence type="ECO:0000313" key="3">
    <source>
        <dbReference type="Proteomes" id="UP000233730"/>
    </source>
</evidence>
<gene>
    <name evidence="2" type="ORF">CQR46_0219</name>
</gene>